<evidence type="ECO:0000313" key="3">
    <source>
        <dbReference type="Proteomes" id="UP000581206"/>
    </source>
</evidence>
<reference evidence="2 3" key="1">
    <citation type="submission" date="2020-04" db="EMBL/GenBank/DDBJ databases">
        <title>MicrobeNet Type strains.</title>
        <authorList>
            <person name="Nicholson A.C."/>
        </authorList>
    </citation>
    <scope>NUCLEOTIDE SEQUENCE [LARGE SCALE GENOMIC DNA]</scope>
    <source>
        <strain evidence="2 3">ATCC BAA-788</strain>
    </source>
</reference>
<keyword evidence="1" id="KW-0732">Signal</keyword>
<feature type="chain" id="PRO_5031205744" description="Lipoprotein" evidence="1">
    <location>
        <begin position="26"/>
        <end position="161"/>
    </location>
</feature>
<dbReference type="Proteomes" id="UP000581206">
    <property type="component" value="Unassembled WGS sequence"/>
</dbReference>
<evidence type="ECO:0008006" key="4">
    <source>
        <dbReference type="Google" id="ProtNLM"/>
    </source>
</evidence>
<gene>
    <name evidence="2" type="ORF">HGA03_14820</name>
</gene>
<evidence type="ECO:0000256" key="1">
    <source>
        <dbReference type="SAM" id="SignalP"/>
    </source>
</evidence>
<dbReference type="EMBL" id="JAAXOX010000010">
    <property type="protein sequence ID" value="NKY23942.1"/>
    <property type="molecule type" value="Genomic_DNA"/>
</dbReference>
<accession>A0A7X6KXG5</accession>
<dbReference type="PROSITE" id="PS51257">
    <property type="entry name" value="PROKAR_LIPOPROTEIN"/>
    <property type="match status" value="1"/>
</dbReference>
<dbReference type="RefSeq" id="WP_168631070.1">
    <property type="nucleotide sequence ID" value="NZ_BONL01000005.1"/>
</dbReference>
<keyword evidence="3" id="KW-1185">Reference proteome</keyword>
<name>A0A7X6KXG5_9CELL</name>
<organism evidence="2 3">
    <name type="scientific">Cellulomonas denverensis</name>
    <dbReference type="NCBI Taxonomy" id="264297"/>
    <lineage>
        <taxon>Bacteria</taxon>
        <taxon>Bacillati</taxon>
        <taxon>Actinomycetota</taxon>
        <taxon>Actinomycetes</taxon>
        <taxon>Micrococcales</taxon>
        <taxon>Cellulomonadaceae</taxon>
        <taxon>Cellulomonas</taxon>
    </lineage>
</organism>
<dbReference type="AlphaFoldDB" id="A0A7X6KXG5"/>
<feature type="signal peptide" evidence="1">
    <location>
        <begin position="1"/>
        <end position="25"/>
    </location>
</feature>
<sequence length="161" mass="16315">MSTLRRAALPALAAVVLAIAGCADAKPSAGARASTPPPAAGDAVTGTLRYAIGDVQGSVQLDLDGSTAVLTYASGGGDQETESRPQDRDAELIEFLTSEQALDNRPNGDGATCMDAGSGSVELTIGDRQVSETFDCGDASIPLDAMAVAGFDTDRIMGGMY</sequence>
<evidence type="ECO:0000313" key="2">
    <source>
        <dbReference type="EMBL" id="NKY23942.1"/>
    </source>
</evidence>
<proteinExistence type="predicted"/>
<protein>
    <recommendedName>
        <fullName evidence="4">Lipoprotein</fullName>
    </recommendedName>
</protein>
<comment type="caution">
    <text evidence="2">The sequence shown here is derived from an EMBL/GenBank/DDBJ whole genome shotgun (WGS) entry which is preliminary data.</text>
</comment>